<feature type="region of interest" description="Disordered" evidence="1">
    <location>
        <begin position="169"/>
        <end position="201"/>
    </location>
</feature>
<keyword evidence="2" id="KW-0732">Signal</keyword>
<gene>
    <name evidence="3" type="ORF">IO89_18205</name>
</gene>
<dbReference type="Proteomes" id="UP000028623">
    <property type="component" value="Unassembled WGS sequence"/>
</dbReference>
<dbReference type="EMBL" id="JPLY01000007">
    <property type="protein sequence ID" value="KFC18425.1"/>
    <property type="molecule type" value="Genomic_DNA"/>
</dbReference>
<reference evidence="3 4" key="1">
    <citation type="submission" date="2014-07" db="EMBL/GenBank/DDBJ databases">
        <title>Epilithonimonas lactis LMG 22401 Genome.</title>
        <authorList>
            <person name="Pipes S.E."/>
            <person name="Stropko S.J."/>
        </authorList>
    </citation>
    <scope>NUCLEOTIDE SEQUENCE [LARGE SCALE GENOMIC DNA]</scope>
    <source>
        <strain evidence="3 4">LMG 24401</strain>
    </source>
</reference>
<evidence type="ECO:0000256" key="2">
    <source>
        <dbReference type="SAM" id="SignalP"/>
    </source>
</evidence>
<accession>A0A085B7I0</accession>
<protein>
    <submittedName>
        <fullName evidence="3">Uncharacterized protein</fullName>
    </submittedName>
</protein>
<evidence type="ECO:0000313" key="4">
    <source>
        <dbReference type="Proteomes" id="UP000028623"/>
    </source>
</evidence>
<feature type="compositionally biased region" description="Basic residues" evidence="1">
    <location>
        <begin position="174"/>
        <end position="186"/>
    </location>
</feature>
<dbReference type="RefSeq" id="WP_034978962.1">
    <property type="nucleotide sequence ID" value="NZ_FOFI01000006.1"/>
</dbReference>
<name>A0A085B7I0_9FLAO</name>
<keyword evidence="4" id="KW-1185">Reference proteome</keyword>
<sequence length="201" mass="23060">MNKLSVYILLILLCVSTSSFSQNINKNAFTEIVGEEEGDLNQDKVTDKIIVSSINTNDVRPFKLEIWMSQPNSKKLKLVVSTTKLLEQQYDAEKYKMKKNFRIPDVVIENGKLTILTTINELKSRYVFRFKDGNFELTNISRILWDGKETTTETEIDLLKGSKVVFDQDSGPNKKYKVRDKSKPKPLPKIQDLTSADLANY</sequence>
<feature type="chain" id="PRO_5001786663" evidence="2">
    <location>
        <begin position="22"/>
        <end position="201"/>
    </location>
</feature>
<proteinExistence type="predicted"/>
<dbReference type="STRING" id="421072.SAMN04488097_3661"/>
<evidence type="ECO:0000256" key="1">
    <source>
        <dbReference type="SAM" id="MobiDB-lite"/>
    </source>
</evidence>
<dbReference type="eggNOG" id="ENOG5033TYX">
    <property type="taxonomic scope" value="Bacteria"/>
</dbReference>
<dbReference type="AlphaFoldDB" id="A0A085B7I0"/>
<evidence type="ECO:0000313" key="3">
    <source>
        <dbReference type="EMBL" id="KFC18425.1"/>
    </source>
</evidence>
<dbReference type="OrthoDB" id="86940at2"/>
<organism evidence="3 4">
    <name type="scientific">Epilithonimonas lactis</name>
    <dbReference type="NCBI Taxonomy" id="421072"/>
    <lineage>
        <taxon>Bacteria</taxon>
        <taxon>Pseudomonadati</taxon>
        <taxon>Bacteroidota</taxon>
        <taxon>Flavobacteriia</taxon>
        <taxon>Flavobacteriales</taxon>
        <taxon>Weeksellaceae</taxon>
        <taxon>Chryseobacterium group</taxon>
        <taxon>Epilithonimonas</taxon>
    </lineage>
</organism>
<feature type="signal peptide" evidence="2">
    <location>
        <begin position="1"/>
        <end position="21"/>
    </location>
</feature>
<comment type="caution">
    <text evidence="3">The sequence shown here is derived from an EMBL/GenBank/DDBJ whole genome shotgun (WGS) entry which is preliminary data.</text>
</comment>